<evidence type="ECO:0000313" key="2">
    <source>
        <dbReference type="EMBL" id="KIY49042.1"/>
    </source>
</evidence>
<dbReference type="EMBL" id="KN881728">
    <property type="protein sequence ID" value="KIY49042.1"/>
    <property type="molecule type" value="Genomic_DNA"/>
</dbReference>
<dbReference type="AlphaFoldDB" id="A0A0D7ADH7"/>
<evidence type="ECO:0000313" key="3">
    <source>
        <dbReference type="Proteomes" id="UP000054144"/>
    </source>
</evidence>
<feature type="compositionally biased region" description="Low complexity" evidence="1">
    <location>
        <begin position="26"/>
        <end position="49"/>
    </location>
</feature>
<proteinExistence type="predicted"/>
<gene>
    <name evidence="2" type="ORF">FISHEDRAFT_72997</name>
</gene>
<dbReference type="Proteomes" id="UP000054144">
    <property type="component" value="Unassembled WGS sequence"/>
</dbReference>
<sequence length="325" mass="34707">MSRDANVQFPALYSVDEVAGTETLLDSASSDPSVSSSSGSKTPTSESGKPYPSNSAYTAIQSLFRFHPLQLYILSKPLSSYLMSLNKSELADMDAALDAMRSYGRSRWPVTARRPSVARVRSFILPPSSPAPATPTKNDAEGEEEIDEDVEASIRYFKETYGTTDLITGPEARRPRAGKYHSDPARPSGSASAGRPRCVTTGDLATPATLFAPPSGSLSSSRRSSYTSIRSPSASTTVSRHPSYARGAPQAHRSVPETIAEDIDSAAFQRSPMASDVTPDPASVIDFSVMPFEPWTVVAASITYSDSLTSFGEQSTPVIGAFVID</sequence>
<feature type="compositionally biased region" description="Low complexity" evidence="1">
    <location>
        <begin position="213"/>
        <end position="235"/>
    </location>
</feature>
<feature type="region of interest" description="Disordered" evidence="1">
    <location>
        <begin position="124"/>
        <end position="146"/>
    </location>
</feature>
<reference evidence="2 3" key="1">
    <citation type="journal article" date="2015" name="Fungal Genet. Biol.">
        <title>Evolution of novel wood decay mechanisms in Agaricales revealed by the genome sequences of Fistulina hepatica and Cylindrobasidium torrendii.</title>
        <authorList>
            <person name="Floudas D."/>
            <person name="Held B.W."/>
            <person name="Riley R."/>
            <person name="Nagy L.G."/>
            <person name="Koehler G."/>
            <person name="Ransdell A.S."/>
            <person name="Younus H."/>
            <person name="Chow J."/>
            <person name="Chiniquy J."/>
            <person name="Lipzen A."/>
            <person name="Tritt A."/>
            <person name="Sun H."/>
            <person name="Haridas S."/>
            <person name="LaButti K."/>
            <person name="Ohm R.A."/>
            <person name="Kues U."/>
            <person name="Blanchette R.A."/>
            <person name="Grigoriev I.V."/>
            <person name="Minto R.E."/>
            <person name="Hibbett D.S."/>
        </authorList>
    </citation>
    <scope>NUCLEOTIDE SEQUENCE [LARGE SCALE GENOMIC DNA]</scope>
    <source>
        <strain evidence="2 3">ATCC 64428</strain>
    </source>
</reference>
<name>A0A0D7ADH7_9AGAR</name>
<organism evidence="2 3">
    <name type="scientific">Fistulina hepatica ATCC 64428</name>
    <dbReference type="NCBI Taxonomy" id="1128425"/>
    <lineage>
        <taxon>Eukaryota</taxon>
        <taxon>Fungi</taxon>
        <taxon>Dikarya</taxon>
        <taxon>Basidiomycota</taxon>
        <taxon>Agaricomycotina</taxon>
        <taxon>Agaricomycetes</taxon>
        <taxon>Agaricomycetidae</taxon>
        <taxon>Agaricales</taxon>
        <taxon>Fistulinaceae</taxon>
        <taxon>Fistulina</taxon>
    </lineage>
</organism>
<evidence type="ECO:0000256" key="1">
    <source>
        <dbReference type="SAM" id="MobiDB-lite"/>
    </source>
</evidence>
<keyword evidence="3" id="KW-1185">Reference proteome</keyword>
<protein>
    <submittedName>
        <fullName evidence="2">Uncharacterized protein</fullName>
    </submittedName>
</protein>
<feature type="region of interest" description="Disordered" evidence="1">
    <location>
        <begin position="24"/>
        <end position="53"/>
    </location>
</feature>
<accession>A0A0D7ADH7</accession>
<feature type="region of interest" description="Disordered" evidence="1">
    <location>
        <begin position="165"/>
        <end position="256"/>
    </location>
</feature>